<evidence type="ECO:0000313" key="3">
    <source>
        <dbReference type="EMBL" id="KAA5609186.1"/>
    </source>
</evidence>
<keyword evidence="3" id="KW-0670">Pyruvate</keyword>
<dbReference type="AlphaFoldDB" id="A0A5M6ILP0"/>
<protein>
    <submittedName>
        <fullName evidence="3">Pyruvate ferredoxin oxidoreductase</fullName>
    </submittedName>
</protein>
<comment type="caution">
    <text evidence="3">The sequence shown here is derived from an EMBL/GenBank/DDBJ whole genome shotgun (WGS) entry which is preliminary data.</text>
</comment>
<gene>
    <name evidence="3" type="ORF">F1189_25480</name>
</gene>
<dbReference type="SUPFAM" id="SSF53323">
    <property type="entry name" value="Pyruvate-ferredoxin oxidoreductase, PFOR, domain III"/>
    <property type="match status" value="1"/>
</dbReference>
<keyword evidence="4" id="KW-1185">Reference proteome</keyword>
<dbReference type="RefSeq" id="WP_150044170.1">
    <property type="nucleotide sequence ID" value="NZ_OW485601.1"/>
</dbReference>
<reference evidence="3 4" key="1">
    <citation type="submission" date="2019-09" db="EMBL/GenBank/DDBJ databases">
        <title>Genome sequence of Rhodovastum atsumiense, a diverse member of the Acetobacteraceae family of non-sulfur purple photosynthetic bacteria.</title>
        <authorList>
            <person name="Meyer T."/>
            <person name="Kyndt J."/>
        </authorList>
    </citation>
    <scope>NUCLEOTIDE SEQUENCE [LARGE SCALE GENOMIC DNA]</scope>
    <source>
        <strain evidence="3 4">DSM 21279</strain>
    </source>
</reference>
<dbReference type="GO" id="GO:0016903">
    <property type="term" value="F:oxidoreductase activity, acting on the aldehyde or oxo group of donors"/>
    <property type="evidence" value="ECO:0007669"/>
    <property type="project" value="InterPro"/>
</dbReference>
<feature type="domain" description="Pyruvate/ketoisovalerate oxidoreductase catalytic" evidence="2">
    <location>
        <begin position="14"/>
        <end position="175"/>
    </location>
</feature>
<dbReference type="InterPro" id="IPR019752">
    <property type="entry name" value="Pyrv/ketoisovalerate_OxRed_cat"/>
</dbReference>
<dbReference type="Gene3D" id="3.40.920.10">
    <property type="entry name" value="Pyruvate-ferredoxin oxidoreductase, PFOR, domain III"/>
    <property type="match status" value="1"/>
</dbReference>
<keyword evidence="1" id="KW-0560">Oxidoreductase</keyword>
<dbReference type="OrthoDB" id="9789125at2"/>
<dbReference type="InterPro" id="IPR052554">
    <property type="entry name" value="2-oxoglutarate_synth_KorC"/>
</dbReference>
<dbReference type="PANTHER" id="PTHR42730:SF1">
    <property type="entry name" value="2-OXOGLUTARATE SYNTHASE SUBUNIT KORC"/>
    <property type="match status" value="1"/>
</dbReference>
<dbReference type="PANTHER" id="PTHR42730">
    <property type="entry name" value="2-OXOGLUTARATE SYNTHASE SUBUNIT KORC"/>
    <property type="match status" value="1"/>
</dbReference>
<organism evidence="3 4">
    <name type="scientific">Rhodovastum atsumiense</name>
    <dbReference type="NCBI Taxonomy" id="504468"/>
    <lineage>
        <taxon>Bacteria</taxon>
        <taxon>Pseudomonadati</taxon>
        <taxon>Pseudomonadota</taxon>
        <taxon>Alphaproteobacteria</taxon>
        <taxon>Acetobacterales</taxon>
        <taxon>Acetobacteraceae</taxon>
        <taxon>Rhodovastum</taxon>
    </lineage>
</organism>
<proteinExistence type="predicted"/>
<evidence type="ECO:0000256" key="1">
    <source>
        <dbReference type="ARBA" id="ARBA00023002"/>
    </source>
</evidence>
<accession>A0A5M6ILP0</accession>
<evidence type="ECO:0000259" key="2">
    <source>
        <dbReference type="Pfam" id="PF01558"/>
    </source>
</evidence>
<dbReference type="Pfam" id="PF01558">
    <property type="entry name" value="POR"/>
    <property type="match status" value="1"/>
</dbReference>
<name>A0A5M6ILP0_9PROT</name>
<sequence length="178" mass="18271">MSARALELRFAGSGGQGLQLSAKILAGALLRAGRTVALSQSYEPTSRGGLSRCDVVMGANGEPVDYPLASALDVLVLLDTVAAPSSLPLLRPGALVLADATRAVPVAAEGAEIRELPFTTLARSLGSERVANIVALGTLIAAAAPCPLAAVETVLREETPRKFLDLNIEALATGFRLG</sequence>
<evidence type="ECO:0000313" key="4">
    <source>
        <dbReference type="Proteomes" id="UP000325255"/>
    </source>
</evidence>
<dbReference type="EMBL" id="VWPK01000057">
    <property type="protein sequence ID" value="KAA5609186.1"/>
    <property type="molecule type" value="Genomic_DNA"/>
</dbReference>
<dbReference type="InterPro" id="IPR002869">
    <property type="entry name" value="Pyrv_flavodox_OxRed_cen"/>
</dbReference>
<dbReference type="Proteomes" id="UP000325255">
    <property type="component" value="Unassembled WGS sequence"/>
</dbReference>